<dbReference type="RefSeq" id="WP_162174554.1">
    <property type="nucleotide sequence ID" value="NZ_JGYU01000005.1"/>
</dbReference>
<dbReference type="EMBL" id="JGYU01000005">
    <property type="protein sequence ID" value="KFI57427.1"/>
    <property type="molecule type" value="Genomic_DNA"/>
</dbReference>
<organism evidence="1 2">
    <name type="scientific">Bifidobacterium choerinum</name>
    <dbReference type="NCBI Taxonomy" id="35760"/>
    <lineage>
        <taxon>Bacteria</taxon>
        <taxon>Bacillati</taxon>
        <taxon>Actinomycetota</taxon>
        <taxon>Actinomycetes</taxon>
        <taxon>Bifidobacteriales</taxon>
        <taxon>Bifidobacteriaceae</taxon>
        <taxon>Bifidobacterium</taxon>
    </lineage>
</organism>
<protein>
    <submittedName>
        <fullName evidence="1">Uncharacterized protein</fullName>
    </submittedName>
</protein>
<gene>
    <name evidence="1" type="ORF">BCHO_0846</name>
</gene>
<keyword evidence="2" id="KW-1185">Reference proteome</keyword>
<name>A0A087AF77_9BIFI</name>
<evidence type="ECO:0000313" key="1">
    <source>
        <dbReference type="EMBL" id="KFI57427.1"/>
    </source>
</evidence>
<reference evidence="1 2" key="1">
    <citation type="submission" date="2014-03" db="EMBL/GenBank/DDBJ databases">
        <title>Genomics of Bifidobacteria.</title>
        <authorList>
            <person name="Ventura M."/>
            <person name="Milani C."/>
            <person name="Lugli G.A."/>
        </authorList>
    </citation>
    <scope>NUCLEOTIDE SEQUENCE [LARGE SCALE GENOMIC DNA]</scope>
    <source>
        <strain evidence="1 2">LMG 10510</strain>
    </source>
</reference>
<comment type="caution">
    <text evidence="1">The sequence shown here is derived from an EMBL/GenBank/DDBJ whole genome shotgun (WGS) entry which is preliminary data.</text>
</comment>
<evidence type="ECO:0000313" key="2">
    <source>
        <dbReference type="Proteomes" id="UP000028995"/>
    </source>
</evidence>
<proteinExistence type="predicted"/>
<dbReference type="AlphaFoldDB" id="A0A087AF77"/>
<dbReference type="Proteomes" id="UP000028995">
    <property type="component" value="Unassembled WGS sequence"/>
</dbReference>
<sequence>MLQHRLQRLLQRSLQRAPQQKVWYDAYGINMTFDRSTSIIPTTNTIPGWVPHYLFLEVAVMDIGGSGPTLTVNFTDKDCDNPFGSVELLLPLKRITTRPGAVCVIVDADETSRRLREAMIAFAQAFDAS</sequence>
<accession>A0A087AF77</accession>